<keyword evidence="3" id="KW-1185">Reference proteome</keyword>
<feature type="region of interest" description="Disordered" evidence="1">
    <location>
        <begin position="26"/>
        <end position="53"/>
    </location>
</feature>
<protein>
    <submittedName>
        <fullName evidence="2">Uncharacterized protein</fullName>
    </submittedName>
</protein>
<sequence length="53" mass="5644">MDDKAPFGSVASEQECTSCSTCTRLRGGWPSSKGGRPPVILKKGTRSTRQQCG</sequence>
<dbReference type="AlphaFoldDB" id="A0A0C3Q656"/>
<proteinExistence type="predicted"/>
<evidence type="ECO:0000313" key="2">
    <source>
        <dbReference type="EMBL" id="KIO18719.1"/>
    </source>
</evidence>
<accession>A0A0C3Q656</accession>
<evidence type="ECO:0000313" key="3">
    <source>
        <dbReference type="Proteomes" id="UP000054248"/>
    </source>
</evidence>
<name>A0A0C3Q656_9AGAM</name>
<evidence type="ECO:0000256" key="1">
    <source>
        <dbReference type="SAM" id="MobiDB-lite"/>
    </source>
</evidence>
<gene>
    <name evidence="2" type="ORF">M407DRAFT_246405</name>
</gene>
<reference evidence="3" key="2">
    <citation type="submission" date="2015-01" db="EMBL/GenBank/DDBJ databases">
        <title>Evolutionary Origins and Diversification of the Mycorrhizal Mutualists.</title>
        <authorList>
            <consortium name="DOE Joint Genome Institute"/>
            <consortium name="Mycorrhizal Genomics Consortium"/>
            <person name="Kohler A."/>
            <person name="Kuo A."/>
            <person name="Nagy L.G."/>
            <person name="Floudas D."/>
            <person name="Copeland A."/>
            <person name="Barry K.W."/>
            <person name="Cichocki N."/>
            <person name="Veneault-Fourrey C."/>
            <person name="LaButti K."/>
            <person name="Lindquist E.A."/>
            <person name="Lipzen A."/>
            <person name="Lundell T."/>
            <person name="Morin E."/>
            <person name="Murat C."/>
            <person name="Riley R."/>
            <person name="Ohm R."/>
            <person name="Sun H."/>
            <person name="Tunlid A."/>
            <person name="Henrissat B."/>
            <person name="Grigoriev I.V."/>
            <person name="Hibbett D.S."/>
            <person name="Martin F."/>
        </authorList>
    </citation>
    <scope>NUCLEOTIDE SEQUENCE [LARGE SCALE GENOMIC DNA]</scope>
    <source>
        <strain evidence="3">MUT 4182</strain>
    </source>
</reference>
<organism evidence="2 3">
    <name type="scientific">Tulasnella calospora MUT 4182</name>
    <dbReference type="NCBI Taxonomy" id="1051891"/>
    <lineage>
        <taxon>Eukaryota</taxon>
        <taxon>Fungi</taxon>
        <taxon>Dikarya</taxon>
        <taxon>Basidiomycota</taxon>
        <taxon>Agaricomycotina</taxon>
        <taxon>Agaricomycetes</taxon>
        <taxon>Cantharellales</taxon>
        <taxon>Tulasnellaceae</taxon>
        <taxon>Tulasnella</taxon>
    </lineage>
</organism>
<reference evidence="2 3" key="1">
    <citation type="submission" date="2014-04" db="EMBL/GenBank/DDBJ databases">
        <authorList>
            <consortium name="DOE Joint Genome Institute"/>
            <person name="Kuo A."/>
            <person name="Girlanda M."/>
            <person name="Perotto S."/>
            <person name="Kohler A."/>
            <person name="Nagy L.G."/>
            <person name="Floudas D."/>
            <person name="Copeland A."/>
            <person name="Barry K.W."/>
            <person name="Cichocki N."/>
            <person name="Veneault-Fourrey C."/>
            <person name="LaButti K."/>
            <person name="Lindquist E.A."/>
            <person name="Lipzen A."/>
            <person name="Lundell T."/>
            <person name="Morin E."/>
            <person name="Murat C."/>
            <person name="Sun H."/>
            <person name="Tunlid A."/>
            <person name="Henrissat B."/>
            <person name="Grigoriev I.V."/>
            <person name="Hibbett D.S."/>
            <person name="Martin F."/>
            <person name="Nordberg H.P."/>
            <person name="Cantor M.N."/>
            <person name="Hua S.X."/>
        </authorList>
    </citation>
    <scope>NUCLEOTIDE SEQUENCE [LARGE SCALE GENOMIC DNA]</scope>
    <source>
        <strain evidence="2 3">MUT 4182</strain>
    </source>
</reference>
<dbReference type="EMBL" id="KN823266">
    <property type="protein sequence ID" value="KIO18719.1"/>
    <property type="molecule type" value="Genomic_DNA"/>
</dbReference>
<dbReference type="HOGENOM" id="CLU_3070420_0_0_1"/>
<dbReference type="Proteomes" id="UP000054248">
    <property type="component" value="Unassembled WGS sequence"/>
</dbReference>